<evidence type="ECO:0000313" key="3">
    <source>
        <dbReference type="Proteomes" id="UP000006868"/>
    </source>
</evidence>
<reference evidence="2 3" key="1">
    <citation type="journal article" date="2011" name="J. Bacteriol.">
        <title>Complete genome sequence of Paenibacillus polymyxa SC2, a strain of plant growth-promoting Rhizobacterium with broad-spectrum antimicrobial activity.</title>
        <authorList>
            <person name="Ma M."/>
            <person name="Wang C."/>
            <person name="Ding Y."/>
            <person name="Li L."/>
            <person name="Shen D."/>
            <person name="Jiang X."/>
            <person name="Guan D."/>
            <person name="Cao F."/>
            <person name="Chen H."/>
            <person name="Feng R."/>
            <person name="Wang X."/>
            <person name="Ge Y."/>
            <person name="Yao L."/>
            <person name="Bing X."/>
            <person name="Yang X."/>
            <person name="Li J."/>
            <person name="Du B."/>
        </authorList>
    </citation>
    <scope>NUCLEOTIDE SEQUENCE [LARGE SCALE GENOMIC DNA]</scope>
    <source>
        <strain evidence="2 3">SC2</strain>
    </source>
</reference>
<feature type="domain" description="Tn3 transposase DDE" evidence="1">
    <location>
        <begin position="29"/>
        <end position="157"/>
    </location>
</feature>
<dbReference type="HOGENOM" id="CLU_1395142_0_0_9"/>
<proteinExistence type="predicted"/>
<dbReference type="EMBL" id="CP002213">
    <property type="protein sequence ID" value="ADO56659.1"/>
    <property type="molecule type" value="Genomic_DNA"/>
</dbReference>
<accession>E3E4B9</accession>
<gene>
    <name evidence="2" type="primary">tnpA3</name>
    <name evidence="2" type="ORF">PPSC2_12630</name>
</gene>
<sequence length="195" mass="22215">MSEINSLNLRYNSHLRERMGHFPDRITDGYGCNLGPAQTSKHMRSLVTPHMLSFVNRRHVTAQKIDAAIRDILNQYNTLSLPKLWGDGKTAAADGTMFDLYEENLLSEYHIRYGGYGGIAYHHISDTYIALFSHFIPCGVWEAVYIIDGLLKNKSSIYKLNSRVAAAFCFNNICFCPNQKPRTDIVSRKNKNMYG</sequence>
<dbReference type="GO" id="GO:0004803">
    <property type="term" value="F:transposase activity"/>
    <property type="evidence" value="ECO:0007669"/>
    <property type="project" value="InterPro"/>
</dbReference>
<dbReference type="AlphaFoldDB" id="E3E4B9"/>
<organism evidence="2 3">
    <name type="scientific">Paenibacillus polymyxa (strain SC2)</name>
    <name type="common">Bacillus polymyxa</name>
    <dbReference type="NCBI Taxonomy" id="886882"/>
    <lineage>
        <taxon>Bacteria</taxon>
        <taxon>Bacillati</taxon>
        <taxon>Bacillota</taxon>
        <taxon>Bacilli</taxon>
        <taxon>Bacillales</taxon>
        <taxon>Paenibacillaceae</taxon>
        <taxon>Paenibacillus</taxon>
    </lineage>
</organism>
<dbReference type="Proteomes" id="UP000006868">
    <property type="component" value="Chromosome"/>
</dbReference>
<dbReference type="PATRIC" id="fig|886882.15.peg.2682"/>
<dbReference type="InterPro" id="IPR002513">
    <property type="entry name" value="Tn3_Tnp_DDE_dom"/>
</dbReference>
<dbReference type="KEGG" id="ppm:PPSC2_12630"/>
<dbReference type="GO" id="GO:0006313">
    <property type="term" value="P:DNA transposition"/>
    <property type="evidence" value="ECO:0007669"/>
    <property type="project" value="InterPro"/>
</dbReference>
<evidence type="ECO:0000259" key="1">
    <source>
        <dbReference type="Pfam" id="PF01526"/>
    </source>
</evidence>
<dbReference type="Pfam" id="PF01526">
    <property type="entry name" value="DDE_Tnp_Tn3"/>
    <property type="match status" value="1"/>
</dbReference>
<dbReference type="eggNOG" id="COG4644">
    <property type="taxonomic scope" value="Bacteria"/>
</dbReference>
<evidence type="ECO:0000313" key="2">
    <source>
        <dbReference type="EMBL" id="ADO56659.1"/>
    </source>
</evidence>
<protein>
    <submittedName>
        <fullName evidence="2">Transposase</fullName>
    </submittedName>
</protein>
<name>E3E4B9_PAEPS</name>